<reference evidence="2 3" key="1">
    <citation type="submission" date="2015-05" db="EMBL/GenBank/DDBJ databases">
        <title>Critical biogeochemical functions in the subsurface are associated with bacteria from new phyla and little studied lineages.</title>
        <authorList>
            <person name="Hug L.A."/>
            <person name="Thomas B.C."/>
            <person name="Sharon I."/>
            <person name="Brown C.T."/>
            <person name="Sharma R."/>
            <person name="Hettich R.L."/>
            <person name="Wilkins M.J."/>
            <person name="Williams K.H."/>
            <person name="Singh A."/>
            <person name="Banfield J.F."/>
        </authorList>
    </citation>
    <scope>NUCLEOTIDE SEQUENCE [LARGE SCALE GENOMIC DNA]</scope>
    <source>
        <strain evidence="2">CSP1-7</strain>
    </source>
</reference>
<feature type="non-terminal residue" evidence="2">
    <location>
        <position position="1"/>
    </location>
</feature>
<dbReference type="Proteomes" id="UP000051297">
    <property type="component" value="Unassembled WGS sequence"/>
</dbReference>
<accession>A0A0T5ZWR0</accession>
<gene>
    <name evidence="2" type="ORF">XU08_C0005G0001</name>
</gene>
<dbReference type="Gene3D" id="2.40.300.10">
    <property type="entry name" value="Head decoration protein D"/>
    <property type="match status" value="1"/>
</dbReference>
<organism evidence="2 3">
    <name type="scientific">candidate division WWE3 bacterium CSP1-7</name>
    <dbReference type="NCBI Taxonomy" id="1576480"/>
    <lineage>
        <taxon>Bacteria</taxon>
        <taxon>Katanobacteria</taxon>
    </lineage>
</organism>
<dbReference type="EMBL" id="LDXK01000005">
    <property type="protein sequence ID" value="KRT67244.1"/>
    <property type="molecule type" value="Genomic_DNA"/>
</dbReference>
<feature type="region of interest" description="Disordered" evidence="1">
    <location>
        <begin position="228"/>
        <end position="258"/>
    </location>
</feature>
<dbReference type="AlphaFoldDB" id="A0A0T5ZWR0"/>
<evidence type="ECO:0000256" key="1">
    <source>
        <dbReference type="SAM" id="MobiDB-lite"/>
    </source>
</evidence>
<protein>
    <submittedName>
        <fullName evidence="2">Uncharacterized protein</fullName>
    </submittedName>
</protein>
<comment type="caution">
    <text evidence="2">The sequence shown here is derived from an EMBL/GenBank/DDBJ whole genome shotgun (WGS) entry which is preliminary data.</text>
</comment>
<name>A0A0T5ZWR0_UNCKA</name>
<dbReference type="STRING" id="1576480.XU08_C0005G0001"/>
<feature type="compositionally biased region" description="Low complexity" evidence="1">
    <location>
        <begin position="240"/>
        <end position="249"/>
    </location>
</feature>
<sequence length="389" mass="42056">AGRFMRDEKGTAIVSTPNDYTQYRVILTTTNTVYRPTLYHVNFSYETGYKTVQVDTNTVRLYNYTGETQNVRLEAIVFGADLAEWYPTSDLSIEAGDVVAIAGTKDDAGVPKIKKSSVISDQRAVGIISTKAGLELGIPREDRRLVGLAGGVPVKIAPDSAAITAGDLLTSSGTFPGMATKLTQPGFAVAKALEDWSLESGFGRIDAFLSVSWGDPGVVVDDEGDAAETVEAPPTEDPTVETPSTPVEETPSEPEPITQKILPPKIEAEEGVFQRLTATIEAIFEKITVKIAQIAEAFIQKLTVESLAVKGKSIGQVVIEPGETEHAVEYPNLTESSKVFFTLDRAVAVGVEKTVGEGFKFILATPTDLPITIDYWVVEQYLYQLDILD</sequence>
<proteinExistence type="predicted"/>
<evidence type="ECO:0000313" key="2">
    <source>
        <dbReference type="EMBL" id="KRT67244.1"/>
    </source>
</evidence>
<evidence type="ECO:0000313" key="3">
    <source>
        <dbReference type="Proteomes" id="UP000051297"/>
    </source>
</evidence>